<evidence type="ECO:0000313" key="2">
    <source>
        <dbReference type="Proteomes" id="UP000676565"/>
    </source>
</evidence>
<evidence type="ECO:0000313" key="1">
    <source>
        <dbReference type="EMBL" id="MBP3957292.1"/>
    </source>
</evidence>
<proteinExistence type="predicted"/>
<dbReference type="EMBL" id="JAGKQQ010000001">
    <property type="protein sequence ID" value="MBP3957292.1"/>
    <property type="molecule type" value="Genomic_DNA"/>
</dbReference>
<gene>
    <name evidence="1" type="ORF">J8F10_18765</name>
</gene>
<comment type="caution">
    <text evidence="1">The sequence shown here is derived from an EMBL/GenBank/DDBJ whole genome shotgun (WGS) entry which is preliminary data.</text>
</comment>
<reference evidence="1 2" key="1">
    <citation type="submission" date="2021-04" db="EMBL/GenBank/DDBJ databases">
        <authorList>
            <person name="Ivanova A."/>
        </authorList>
    </citation>
    <scope>NUCLEOTIDE SEQUENCE [LARGE SCALE GENOMIC DNA]</scope>
    <source>
        <strain evidence="1 2">G18</strain>
    </source>
</reference>
<organism evidence="1 2">
    <name type="scientific">Gemmata palustris</name>
    <dbReference type="NCBI Taxonomy" id="2822762"/>
    <lineage>
        <taxon>Bacteria</taxon>
        <taxon>Pseudomonadati</taxon>
        <taxon>Planctomycetota</taxon>
        <taxon>Planctomycetia</taxon>
        <taxon>Gemmatales</taxon>
        <taxon>Gemmataceae</taxon>
        <taxon>Gemmata</taxon>
    </lineage>
</organism>
<evidence type="ECO:0008006" key="3">
    <source>
        <dbReference type="Google" id="ProtNLM"/>
    </source>
</evidence>
<sequence length="99" mass="10723">MLPAASGGATDERAAQVELLRDIFGNPFRPLTFDLAWLTSDVLALAHGIYEERAFDRVPILADALQDAGCDNTDILSHCRSEGAHVRGCWVVDLVLGKS</sequence>
<name>A0ABS5BU89_9BACT</name>
<protein>
    <recommendedName>
        <fullName evidence="3">SMI1/KNR4 family protein</fullName>
    </recommendedName>
</protein>
<dbReference type="Proteomes" id="UP000676565">
    <property type="component" value="Unassembled WGS sequence"/>
</dbReference>
<accession>A0ABS5BU89</accession>
<keyword evidence="2" id="KW-1185">Reference proteome</keyword>